<evidence type="ECO:0000256" key="1">
    <source>
        <dbReference type="ARBA" id="ARBA00003777"/>
    </source>
</evidence>
<dbReference type="Pfam" id="PF08231">
    <property type="entry name" value="SYF2"/>
    <property type="match status" value="1"/>
</dbReference>
<dbReference type="Proteomes" id="UP000009328">
    <property type="component" value="Unassembled WGS sequence"/>
</dbReference>
<dbReference type="HOGENOM" id="CLU_051065_2_1_1"/>
<evidence type="ECO:0000256" key="3">
    <source>
        <dbReference type="ARBA" id="ARBA00010028"/>
    </source>
</evidence>
<protein>
    <recommendedName>
        <fullName evidence="4 9">Pre-mRNA-splicing factor SYF2</fullName>
    </recommendedName>
</protein>
<evidence type="ECO:0000256" key="9">
    <source>
        <dbReference type="RuleBase" id="RU367148"/>
    </source>
</evidence>
<proteinExistence type="inferred from homology"/>
<feature type="region of interest" description="Disordered" evidence="10">
    <location>
        <begin position="134"/>
        <end position="162"/>
    </location>
</feature>
<dbReference type="FunCoup" id="K0KF48">
    <property type="interactions" value="147"/>
</dbReference>
<evidence type="ECO:0000256" key="7">
    <source>
        <dbReference type="ARBA" id="ARBA00023187"/>
    </source>
</evidence>
<feature type="compositionally biased region" description="Basic and acidic residues" evidence="10">
    <location>
        <begin position="1"/>
        <end position="11"/>
    </location>
</feature>
<comment type="caution">
    <text evidence="11">The sequence shown here is derived from an EMBL/GenBank/DDBJ whole genome shotgun (WGS) entry which is preliminary data.</text>
</comment>
<keyword evidence="6 9" id="KW-0747">Spliceosome</keyword>
<comment type="function">
    <text evidence="1 9">Involved in pre-mRNA splicing.</text>
</comment>
<evidence type="ECO:0000313" key="11">
    <source>
        <dbReference type="EMBL" id="CCH41586.1"/>
    </source>
</evidence>
<keyword evidence="5 9" id="KW-0507">mRNA processing</keyword>
<dbReference type="STRING" id="1206466.K0KF48"/>
<dbReference type="GO" id="GO:0000974">
    <property type="term" value="C:Prp19 complex"/>
    <property type="evidence" value="ECO:0007669"/>
    <property type="project" value="TreeGrafter"/>
</dbReference>
<evidence type="ECO:0000256" key="4">
    <source>
        <dbReference type="ARBA" id="ARBA00014745"/>
    </source>
</evidence>
<comment type="subcellular location">
    <subcellularLocation>
        <location evidence="2 9">Nucleus</location>
    </subcellularLocation>
</comment>
<dbReference type="PANTHER" id="PTHR13264">
    <property type="entry name" value="GCIP-INTERACTING PROTEIN P29"/>
    <property type="match status" value="1"/>
</dbReference>
<dbReference type="GO" id="GO:0071014">
    <property type="term" value="C:post-mRNA release spliceosomal complex"/>
    <property type="evidence" value="ECO:0007669"/>
    <property type="project" value="TreeGrafter"/>
</dbReference>
<sequence length="239" mass="28804">MSSRPLNERLQKLQQLKKRKHESEKKNRDELFKEHREQSLEKGKLNSIKQKQEKAMEELEKIETKESGEDWERKKGWDYSIEDHEKWDKKQQLKNGNIRNGGFSNYSQLAEQSYTKEINNLDINKEEYLKQKEKLKQKSIKSDEDDEDSNSDTIDQVDFTNKPSKEAIDRLVGNLKESDTRKLRRRKDYGTTDTYSKYKLYFLFVFFDTRYTNKITTVNDKNKQFNEKLNRHYDKHTPS</sequence>
<comment type="subunit">
    <text evidence="9">May be part of a spliceosome complex.</text>
</comment>
<evidence type="ECO:0000256" key="2">
    <source>
        <dbReference type="ARBA" id="ARBA00004123"/>
    </source>
</evidence>
<feature type="compositionally biased region" description="Basic and acidic residues" evidence="10">
    <location>
        <begin position="21"/>
        <end position="52"/>
    </location>
</feature>
<keyword evidence="8 9" id="KW-0539">Nucleus</keyword>
<feature type="region of interest" description="Disordered" evidence="10">
    <location>
        <begin position="1"/>
        <end position="52"/>
    </location>
</feature>
<reference evidence="11 12" key="1">
    <citation type="journal article" date="2012" name="Eukaryot. Cell">
        <title>Draft genome sequence of Wickerhamomyces ciferrii NRRL Y-1031 F-60-10.</title>
        <authorList>
            <person name="Schneider J."/>
            <person name="Andrea H."/>
            <person name="Blom J."/>
            <person name="Jaenicke S."/>
            <person name="Ruckert C."/>
            <person name="Schorsch C."/>
            <person name="Szczepanowski R."/>
            <person name="Farwick M."/>
            <person name="Goesmann A."/>
            <person name="Puhler A."/>
            <person name="Schaffer S."/>
            <person name="Tauch A."/>
            <person name="Kohler T."/>
            <person name="Brinkrolf K."/>
        </authorList>
    </citation>
    <scope>NUCLEOTIDE SEQUENCE [LARGE SCALE GENOMIC DNA]</scope>
    <source>
        <strain evidence="12">ATCC 14091 / BCRC 22168 / CBS 111 / JCM 3599 / NBRC 0793 / NRRL Y-1031 F-60-10</strain>
    </source>
</reference>
<keyword evidence="7 9" id="KW-0508">mRNA splicing</keyword>
<dbReference type="AlphaFoldDB" id="K0KF48"/>
<dbReference type="GO" id="GO:0071013">
    <property type="term" value="C:catalytic step 2 spliceosome"/>
    <property type="evidence" value="ECO:0007669"/>
    <property type="project" value="TreeGrafter"/>
</dbReference>
<dbReference type="eggNOG" id="KOG2609">
    <property type="taxonomic scope" value="Eukaryota"/>
</dbReference>
<organism evidence="11 12">
    <name type="scientific">Wickerhamomyces ciferrii (strain ATCC 14091 / BCRC 22168 / CBS 111 / JCM 3599 / NBRC 0793 / NRRL Y-1031 F-60-10)</name>
    <name type="common">Yeast</name>
    <name type="synonym">Pichia ciferrii</name>
    <dbReference type="NCBI Taxonomy" id="1206466"/>
    <lineage>
        <taxon>Eukaryota</taxon>
        <taxon>Fungi</taxon>
        <taxon>Dikarya</taxon>
        <taxon>Ascomycota</taxon>
        <taxon>Saccharomycotina</taxon>
        <taxon>Saccharomycetes</taxon>
        <taxon>Phaffomycetales</taxon>
        <taxon>Wickerhamomycetaceae</taxon>
        <taxon>Wickerhamomyces</taxon>
    </lineage>
</organism>
<name>K0KF48_WICCF</name>
<dbReference type="PANTHER" id="PTHR13264:SF5">
    <property type="entry name" value="PRE-MRNA-SPLICING FACTOR SYF2"/>
    <property type="match status" value="1"/>
</dbReference>
<evidence type="ECO:0000256" key="5">
    <source>
        <dbReference type="ARBA" id="ARBA00022664"/>
    </source>
</evidence>
<evidence type="ECO:0000256" key="10">
    <source>
        <dbReference type="SAM" id="MobiDB-lite"/>
    </source>
</evidence>
<comment type="similarity">
    <text evidence="3 9">Belongs to the SYF2 family.</text>
</comment>
<evidence type="ECO:0000313" key="12">
    <source>
        <dbReference type="Proteomes" id="UP000009328"/>
    </source>
</evidence>
<dbReference type="GO" id="GO:0000398">
    <property type="term" value="P:mRNA splicing, via spliceosome"/>
    <property type="evidence" value="ECO:0007669"/>
    <property type="project" value="UniProtKB-UniRule"/>
</dbReference>
<dbReference type="EMBL" id="CAIF01000025">
    <property type="protein sequence ID" value="CCH41586.1"/>
    <property type="molecule type" value="Genomic_DNA"/>
</dbReference>
<gene>
    <name evidence="11" type="ORF">BN7_1127</name>
</gene>
<dbReference type="InterPro" id="IPR013260">
    <property type="entry name" value="mRNA_splic_SYF2"/>
</dbReference>
<keyword evidence="12" id="KW-1185">Reference proteome</keyword>
<evidence type="ECO:0000256" key="8">
    <source>
        <dbReference type="ARBA" id="ARBA00023242"/>
    </source>
</evidence>
<accession>K0KF48</accession>
<evidence type="ECO:0000256" key="6">
    <source>
        <dbReference type="ARBA" id="ARBA00022728"/>
    </source>
</evidence>
<dbReference type="InParanoid" id="K0KF48"/>